<proteinExistence type="predicted"/>
<feature type="compositionally biased region" description="Basic and acidic residues" evidence="1">
    <location>
        <begin position="53"/>
        <end position="62"/>
    </location>
</feature>
<name>A0AAV7M6Y3_PLEWA</name>
<feature type="region of interest" description="Disordered" evidence="1">
    <location>
        <begin position="1"/>
        <end position="62"/>
    </location>
</feature>
<organism evidence="2 3">
    <name type="scientific">Pleurodeles waltl</name>
    <name type="common">Iberian ribbed newt</name>
    <dbReference type="NCBI Taxonomy" id="8319"/>
    <lineage>
        <taxon>Eukaryota</taxon>
        <taxon>Metazoa</taxon>
        <taxon>Chordata</taxon>
        <taxon>Craniata</taxon>
        <taxon>Vertebrata</taxon>
        <taxon>Euteleostomi</taxon>
        <taxon>Amphibia</taxon>
        <taxon>Batrachia</taxon>
        <taxon>Caudata</taxon>
        <taxon>Salamandroidea</taxon>
        <taxon>Salamandridae</taxon>
        <taxon>Pleurodelinae</taxon>
        <taxon>Pleurodeles</taxon>
    </lineage>
</organism>
<dbReference type="Proteomes" id="UP001066276">
    <property type="component" value="Chromosome 10"/>
</dbReference>
<comment type="caution">
    <text evidence="2">The sequence shown here is derived from an EMBL/GenBank/DDBJ whole genome shotgun (WGS) entry which is preliminary data.</text>
</comment>
<dbReference type="EMBL" id="JANPWB010000014">
    <property type="protein sequence ID" value="KAJ1099282.1"/>
    <property type="molecule type" value="Genomic_DNA"/>
</dbReference>
<reference evidence="2" key="1">
    <citation type="journal article" date="2022" name="bioRxiv">
        <title>Sequencing and chromosome-scale assembly of the giantPleurodeles waltlgenome.</title>
        <authorList>
            <person name="Brown T."/>
            <person name="Elewa A."/>
            <person name="Iarovenko S."/>
            <person name="Subramanian E."/>
            <person name="Araus A.J."/>
            <person name="Petzold A."/>
            <person name="Susuki M."/>
            <person name="Suzuki K.-i.T."/>
            <person name="Hayashi T."/>
            <person name="Toyoda A."/>
            <person name="Oliveira C."/>
            <person name="Osipova E."/>
            <person name="Leigh N.D."/>
            <person name="Simon A."/>
            <person name="Yun M.H."/>
        </authorList>
    </citation>
    <scope>NUCLEOTIDE SEQUENCE</scope>
    <source>
        <strain evidence="2">20211129_DDA</strain>
        <tissue evidence="2">Liver</tissue>
    </source>
</reference>
<evidence type="ECO:0000256" key="1">
    <source>
        <dbReference type="SAM" id="MobiDB-lite"/>
    </source>
</evidence>
<gene>
    <name evidence="2" type="ORF">NDU88_004384</name>
</gene>
<protein>
    <submittedName>
        <fullName evidence="2">Uncharacterized protein</fullName>
    </submittedName>
</protein>
<keyword evidence="3" id="KW-1185">Reference proteome</keyword>
<accession>A0AAV7M6Y3</accession>
<sequence length="92" mass="9816">MSVAGAPRNATPHVICGEIPTSPQAKKELPQMSEWPTMGPTAPKADLTAGQKRKAEGLETTHGMTDEVFRHVASARVSYKVLSARDSVKGSE</sequence>
<dbReference type="AlphaFoldDB" id="A0AAV7M6Y3"/>
<evidence type="ECO:0000313" key="2">
    <source>
        <dbReference type="EMBL" id="KAJ1099282.1"/>
    </source>
</evidence>
<evidence type="ECO:0000313" key="3">
    <source>
        <dbReference type="Proteomes" id="UP001066276"/>
    </source>
</evidence>